<evidence type="ECO:0000256" key="1">
    <source>
        <dbReference type="SAM" id="Phobius"/>
    </source>
</evidence>
<proteinExistence type="predicted"/>
<gene>
    <name evidence="2" type="ORF">BO99DRAFT_68560</name>
</gene>
<feature type="transmembrane region" description="Helical" evidence="1">
    <location>
        <begin position="55"/>
        <end position="79"/>
    </location>
</feature>
<keyword evidence="1" id="KW-0472">Membrane</keyword>
<evidence type="ECO:0000313" key="2">
    <source>
        <dbReference type="EMBL" id="PYI21473.1"/>
    </source>
</evidence>
<organism evidence="2 3">
    <name type="scientific">Aspergillus violaceofuscus (strain CBS 115571)</name>
    <dbReference type="NCBI Taxonomy" id="1450538"/>
    <lineage>
        <taxon>Eukaryota</taxon>
        <taxon>Fungi</taxon>
        <taxon>Dikarya</taxon>
        <taxon>Ascomycota</taxon>
        <taxon>Pezizomycotina</taxon>
        <taxon>Eurotiomycetes</taxon>
        <taxon>Eurotiomycetidae</taxon>
        <taxon>Eurotiales</taxon>
        <taxon>Aspergillaceae</taxon>
        <taxon>Aspergillus</taxon>
    </lineage>
</organism>
<evidence type="ECO:0000313" key="3">
    <source>
        <dbReference type="Proteomes" id="UP000249829"/>
    </source>
</evidence>
<keyword evidence="3" id="KW-1185">Reference proteome</keyword>
<name>A0A2V5HJ92_ASPV1</name>
<sequence length="139" mass="15759">MPTLRDGTKRRGRSRVSSGCSEWTESSLDLCGRGLALPFLVALLQSWQSRWVSRFFCPSFLALWPLLCLFLFCLCVFVFEDEGGSLERSRRGGWMGARWRTLISPNEVTRYNRLLLDLVQGGKGREVIVQETLGNGGRL</sequence>
<keyword evidence="1" id="KW-1133">Transmembrane helix</keyword>
<reference evidence="2 3" key="1">
    <citation type="submission" date="2018-02" db="EMBL/GenBank/DDBJ databases">
        <title>The genomes of Aspergillus section Nigri reveals drivers in fungal speciation.</title>
        <authorList>
            <consortium name="DOE Joint Genome Institute"/>
            <person name="Vesth T.C."/>
            <person name="Nybo J."/>
            <person name="Theobald S."/>
            <person name="Brandl J."/>
            <person name="Frisvad J.C."/>
            <person name="Nielsen K.F."/>
            <person name="Lyhne E.K."/>
            <person name="Kogle M.E."/>
            <person name="Kuo A."/>
            <person name="Riley R."/>
            <person name="Clum A."/>
            <person name="Nolan M."/>
            <person name="Lipzen A."/>
            <person name="Salamov A."/>
            <person name="Henrissat B."/>
            <person name="Wiebenga A."/>
            <person name="De vries R.P."/>
            <person name="Grigoriev I.V."/>
            <person name="Mortensen U.H."/>
            <person name="Andersen M.R."/>
            <person name="Baker S.E."/>
        </authorList>
    </citation>
    <scope>NUCLEOTIDE SEQUENCE [LARGE SCALE GENOMIC DNA]</scope>
    <source>
        <strain evidence="2 3">CBS 115571</strain>
    </source>
</reference>
<dbReference type="Proteomes" id="UP000249829">
    <property type="component" value="Unassembled WGS sequence"/>
</dbReference>
<dbReference type="AlphaFoldDB" id="A0A2V5HJ92"/>
<protein>
    <submittedName>
        <fullName evidence="2">Uncharacterized protein</fullName>
    </submittedName>
</protein>
<accession>A0A2V5HJ92</accession>
<dbReference type="EMBL" id="KZ825116">
    <property type="protein sequence ID" value="PYI21473.1"/>
    <property type="molecule type" value="Genomic_DNA"/>
</dbReference>
<keyword evidence="1" id="KW-0812">Transmembrane</keyword>